<sequence length="210" mass="24820">MAPQADLKKIGWEGFEELKKIEQRNGRIRRRPPYQEPQPQNGCRYQYQPPCSYQTSRRLGEKGFEELKKIEQRNLKKIGREGFEELKKIEQRIGRIGRLPPYQEPQPQAPGMKEAVIDCNQAAHKYDDCKWHVEQTSRRLGEKGFEELKKIEQRNLKKIGREGFEELKKIEQRNLKIGREGFEELKKIEQRIGRMGGFPHIRNLNLKLPG</sequence>
<keyword evidence="3" id="KW-1185">Reference proteome</keyword>
<evidence type="ECO:0000313" key="2">
    <source>
        <dbReference type="EMBL" id="KAA8548965.1"/>
    </source>
</evidence>
<dbReference type="AlphaFoldDB" id="A0A5J5C0P9"/>
<feature type="region of interest" description="Disordered" evidence="1">
    <location>
        <begin position="23"/>
        <end position="47"/>
    </location>
</feature>
<name>A0A5J5C0P9_9ASTE</name>
<evidence type="ECO:0000256" key="1">
    <source>
        <dbReference type="SAM" id="MobiDB-lite"/>
    </source>
</evidence>
<protein>
    <submittedName>
        <fullName evidence="2">Uncharacterized protein</fullName>
    </submittedName>
</protein>
<proteinExistence type="predicted"/>
<dbReference type="PANTHER" id="PTHR33484">
    <property type="entry name" value="BNAC07G33360D PROTEIN"/>
    <property type="match status" value="1"/>
</dbReference>
<dbReference type="Proteomes" id="UP000325577">
    <property type="component" value="Linkage Group LG0"/>
</dbReference>
<gene>
    <name evidence="2" type="ORF">F0562_000649</name>
</gene>
<dbReference type="EMBL" id="CM018031">
    <property type="protein sequence ID" value="KAA8548965.1"/>
    <property type="molecule type" value="Genomic_DNA"/>
</dbReference>
<accession>A0A5J5C0P9</accession>
<reference evidence="2 3" key="1">
    <citation type="submission" date="2019-09" db="EMBL/GenBank/DDBJ databases">
        <title>A chromosome-level genome assembly of the Chinese tupelo Nyssa sinensis.</title>
        <authorList>
            <person name="Yang X."/>
            <person name="Kang M."/>
            <person name="Yang Y."/>
            <person name="Xiong H."/>
            <person name="Wang M."/>
            <person name="Zhang Z."/>
            <person name="Wang Z."/>
            <person name="Wu H."/>
            <person name="Ma T."/>
            <person name="Liu J."/>
            <person name="Xi Z."/>
        </authorList>
    </citation>
    <scope>NUCLEOTIDE SEQUENCE [LARGE SCALE GENOMIC DNA]</scope>
    <source>
        <strain evidence="2">J267</strain>
        <tissue evidence="2">Leaf</tissue>
    </source>
</reference>
<evidence type="ECO:0000313" key="3">
    <source>
        <dbReference type="Proteomes" id="UP000325577"/>
    </source>
</evidence>
<organism evidence="2 3">
    <name type="scientific">Nyssa sinensis</name>
    <dbReference type="NCBI Taxonomy" id="561372"/>
    <lineage>
        <taxon>Eukaryota</taxon>
        <taxon>Viridiplantae</taxon>
        <taxon>Streptophyta</taxon>
        <taxon>Embryophyta</taxon>
        <taxon>Tracheophyta</taxon>
        <taxon>Spermatophyta</taxon>
        <taxon>Magnoliopsida</taxon>
        <taxon>eudicotyledons</taxon>
        <taxon>Gunneridae</taxon>
        <taxon>Pentapetalae</taxon>
        <taxon>asterids</taxon>
        <taxon>Cornales</taxon>
        <taxon>Nyssaceae</taxon>
        <taxon>Nyssa</taxon>
    </lineage>
</organism>